<gene>
    <name evidence="2" type="ORF">ACFSJG_06585</name>
</gene>
<feature type="compositionally biased region" description="Gly residues" evidence="1">
    <location>
        <begin position="1"/>
        <end position="11"/>
    </location>
</feature>
<dbReference type="EMBL" id="JBHUFB010000008">
    <property type="protein sequence ID" value="MFD1811876.1"/>
    <property type="molecule type" value="Genomic_DNA"/>
</dbReference>
<sequence>MTGLFGAGGPVLGLPDRFDEPEPAGEPAAGPQPPVEGTTSVNHRGTIAVTSTATGQPVDVRIDPRELRYGGGELAAAILDLCRTSTQEAKARRRDELAAAGVRPDILDQLGLPARDEVSVDQAMRDATRPGPSTWMRPV</sequence>
<dbReference type="Proteomes" id="UP001597286">
    <property type="component" value="Unassembled WGS sequence"/>
</dbReference>
<protein>
    <recommendedName>
        <fullName evidence="4">YbaB/EbfC DNA-binding family protein</fullName>
    </recommendedName>
</protein>
<dbReference type="RefSeq" id="WP_378484409.1">
    <property type="nucleotide sequence ID" value="NZ_JBHUFB010000008.1"/>
</dbReference>
<proteinExistence type="predicted"/>
<evidence type="ECO:0000313" key="2">
    <source>
        <dbReference type="EMBL" id="MFD1811876.1"/>
    </source>
</evidence>
<evidence type="ECO:0008006" key="4">
    <source>
        <dbReference type="Google" id="ProtNLM"/>
    </source>
</evidence>
<evidence type="ECO:0000313" key="3">
    <source>
        <dbReference type="Proteomes" id="UP001597286"/>
    </source>
</evidence>
<keyword evidence="3" id="KW-1185">Reference proteome</keyword>
<reference evidence="3" key="1">
    <citation type="journal article" date="2019" name="Int. J. Syst. Evol. Microbiol.">
        <title>The Global Catalogue of Microorganisms (GCM) 10K type strain sequencing project: providing services to taxonomists for standard genome sequencing and annotation.</title>
        <authorList>
            <consortium name="The Broad Institute Genomics Platform"/>
            <consortium name="The Broad Institute Genome Sequencing Center for Infectious Disease"/>
            <person name="Wu L."/>
            <person name="Ma J."/>
        </authorList>
    </citation>
    <scope>NUCLEOTIDE SEQUENCE [LARGE SCALE GENOMIC DNA]</scope>
    <source>
        <strain evidence="3">DT72</strain>
    </source>
</reference>
<feature type="region of interest" description="Disordered" evidence="1">
    <location>
        <begin position="1"/>
        <end position="57"/>
    </location>
</feature>
<organism evidence="2 3">
    <name type="scientific">Rhodococcus gannanensis</name>
    <dbReference type="NCBI Taxonomy" id="1960308"/>
    <lineage>
        <taxon>Bacteria</taxon>
        <taxon>Bacillati</taxon>
        <taxon>Actinomycetota</taxon>
        <taxon>Actinomycetes</taxon>
        <taxon>Mycobacteriales</taxon>
        <taxon>Nocardiaceae</taxon>
        <taxon>Rhodococcus</taxon>
    </lineage>
</organism>
<evidence type="ECO:0000256" key="1">
    <source>
        <dbReference type="SAM" id="MobiDB-lite"/>
    </source>
</evidence>
<name>A0ABW4P1C4_9NOCA</name>
<accession>A0ABW4P1C4</accession>
<feature type="compositionally biased region" description="Polar residues" evidence="1">
    <location>
        <begin position="38"/>
        <end position="55"/>
    </location>
</feature>
<comment type="caution">
    <text evidence="2">The sequence shown here is derived from an EMBL/GenBank/DDBJ whole genome shotgun (WGS) entry which is preliminary data.</text>
</comment>